<dbReference type="EMBL" id="BONY01000051">
    <property type="protein sequence ID" value="GIH08544.1"/>
    <property type="molecule type" value="Genomic_DNA"/>
</dbReference>
<protein>
    <recommendedName>
        <fullName evidence="4">YtxH domain-containing protein</fullName>
    </recommendedName>
</protein>
<feature type="region of interest" description="Disordered" evidence="1">
    <location>
        <begin position="108"/>
        <end position="137"/>
    </location>
</feature>
<keyword evidence="3" id="KW-1185">Reference proteome</keyword>
<comment type="caution">
    <text evidence="2">The sequence shown here is derived from an EMBL/GenBank/DDBJ whole genome shotgun (WGS) entry which is preliminary data.</text>
</comment>
<dbReference type="RefSeq" id="WP_203912296.1">
    <property type="nucleotide sequence ID" value="NZ_BONY01000051.1"/>
</dbReference>
<reference evidence="2" key="1">
    <citation type="submission" date="2021-01" db="EMBL/GenBank/DDBJ databases">
        <title>Whole genome shotgun sequence of Rhizocola hellebori NBRC 109834.</title>
        <authorList>
            <person name="Komaki H."/>
            <person name="Tamura T."/>
        </authorList>
    </citation>
    <scope>NUCLEOTIDE SEQUENCE</scope>
    <source>
        <strain evidence="2">NBRC 109834</strain>
    </source>
</reference>
<name>A0A8J3VIM1_9ACTN</name>
<evidence type="ECO:0008006" key="4">
    <source>
        <dbReference type="Google" id="ProtNLM"/>
    </source>
</evidence>
<sequence length="137" mass="14861">MFGKRTQDINGVANEKWHELVETLGSTEAVRRASGAWDVLAGRPTPTRAWPVLRAAALGVAAGWVASEFYRRRQPQIDQTIEQTMDKVGNELRGAKHQLDERIAKAKATPGSPMDKAKAAVGRTNASNGMTESGYLG</sequence>
<accession>A0A8J3VIM1</accession>
<dbReference type="Proteomes" id="UP000612899">
    <property type="component" value="Unassembled WGS sequence"/>
</dbReference>
<evidence type="ECO:0000313" key="2">
    <source>
        <dbReference type="EMBL" id="GIH08544.1"/>
    </source>
</evidence>
<proteinExistence type="predicted"/>
<evidence type="ECO:0000256" key="1">
    <source>
        <dbReference type="SAM" id="MobiDB-lite"/>
    </source>
</evidence>
<gene>
    <name evidence="2" type="ORF">Rhe02_66110</name>
</gene>
<organism evidence="2 3">
    <name type="scientific">Rhizocola hellebori</name>
    <dbReference type="NCBI Taxonomy" id="1392758"/>
    <lineage>
        <taxon>Bacteria</taxon>
        <taxon>Bacillati</taxon>
        <taxon>Actinomycetota</taxon>
        <taxon>Actinomycetes</taxon>
        <taxon>Micromonosporales</taxon>
        <taxon>Micromonosporaceae</taxon>
        <taxon>Rhizocola</taxon>
    </lineage>
</organism>
<dbReference type="AlphaFoldDB" id="A0A8J3VIM1"/>
<evidence type="ECO:0000313" key="3">
    <source>
        <dbReference type="Proteomes" id="UP000612899"/>
    </source>
</evidence>